<organism evidence="1 2">
    <name type="scientific">Pseudaminobacter salicylatoxidans</name>
    <dbReference type="NCBI Taxonomy" id="93369"/>
    <lineage>
        <taxon>Bacteria</taxon>
        <taxon>Pseudomonadati</taxon>
        <taxon>Pseudomonadota</taxon>
        <taxon>Alphaproteobacteria</taxon>
        <taxon>Hyphomicrobiales</taxon>
        <taxon>Phyllobacteriaceae</taxon>
        <taxon>Pseudaminobacter</taxon>
    </lineage>
</organism>
<accession>A0A316BZS1</accession>
<keyword evidence="2" id="KW-1185">Reference proteome</keyword>
<dbReference type="NCBIfam" id="NF047389">
    <property type="entry name" value="ATPase_Sll1717"/>
    <property type="match status" value="1"/>
</dbReference>
<sequence>MTGWTHGSSGGSLSARRCQGTAPCAGGVNAMERLELLKRLSFGSQVAEDEVARLQEYFVQTDQWGRIERGEVDIVRGDKGAGKSALYLLLDKRKDKLFDRRVLTVSAENPRGATVFRDLMADPPASEREFVVLWKIYLLSLIAHEMRGYGIDSQGVSSVFGALEDAHLLERELNLAGLLRTAQSFARKLLGIKAVETEVSIDATGVPTGVIGRISLAEPTAELRQSGINSIDGMLAKLNQALADHDYTIWVLLDRLDVAFADSHDLEANAIRALIRTYGDFRAFERFSLKIFLREDIWDRVTEKGFREASHVTRYEVMRWTSPMLLNLILRRILSNDVLNQEYGINKEDVLGDAEKQSELFNRVFPPQVEQGSRKAATFDWMIGRCADGSGKTAPRELIHLLNCLRDEEIRRLERGEQVAPDEQLFDRSVFKLALPMVSDTRLNTYLYAEYPDERPFLEKLRGEKSEQYPESLSEIWNMSRDEALSKAQFLEKLGFFQMRGTRAEPSFWVPFLYRDALNLIQGKAGGGVSDDED</sequence>
<evidence type="ECO:0000313" key="1">
    <source>
        <dbReference type="EMBL" id="PWJ80595.1"/>
    </source>
</evidence>
<dbReference type="EMBL" id="QGGG01000012">
    <property type="protein sequence ID" value="PWJ80595.1"/>
    <property type="molecule type" value="Genomic_DNA"/>
</dbReference>
<gene>
    <name evidence="1" type="ORF">C7441_112137</name>
</gene>
<dbReference type="Proteomes" id="UP000245396">
    <property type="component" value="Unassembled WGS sequence"/>
</dbReference>
<dbReference type="InterPro" id="IPR059206">
    <property type="entry name" value="Sll1717-like"/>
</dbReference>
<protein>
    <submittedName>
        <fullName evidence="1">Uncharacterized protein</fullName>
    </submittedName>
</protein>
<proteinExistence type="predicted"/>
<dbReference type="AlphaFoldDB" id="A0A316BZS1"/>
<evidence type="ECO:0000313" key="2">
    <source>
        <dbReference type="Proteomes" id="UP000245396"/>
    </source>
</evidence>
<comment type="caution">
    <text evidence="1">The sequence shown here is derived from an EMBL/GenBank/DDBJ whole genome shotgun (WGS) entry which is preliminary data.</text>
</comment>
<name>A0A316BZS1_PSESE</name>
<reference evidence="1 2" key="1">
    <citation type="submission" date="2018-05" db="EMBL/GenBank/DDBJ databases">
        <title>Genomic Encyclopedia of Type Strains, Phase IV (KMG-IV): sequencing the most valuable type-strain genomes for metagenomic binning, comparative biology and taxonomic classification.</title>
        <authorList>
            <person name="Goeker M."/>
        </authorList>
    </citation>
    <scope>NUCLEOTIDE SEQUENCE [LARGE SCALE GENOMIC DNA]</scope>
    <source>
        <strain evidence="1 2">DSM 6986</strain>
    </source>
</reference>